<feature type="compositionally biased region" description="Low complexity" evidence="1">
    <location>
        <begin position="260"/>
        <end position="277"/>
    </location>
</feature>
<sequence>MYVRAEIKAGEEKSDYERLQREEKERGFWGSGMKVKGGNMAPRKVVLNPAAFPAPTDVERYNWIDREVVGTKSVLKTEVSVNSVRQLLLPCPEDETRTSYAVRSCTENDRICTRVLDGKSFFMYEDLVSLLGARLPFSEVETRLLQVLGIAPSQLHPQAWAFLRAFQKYCQTKNLLCLVQTFLCLFHPQTTIKESGELERLWVSVKSRSHYGLFAKYLDSWKYFKKKFFRYEYILDQLATNPDQIELESRRVRPRIRLISTASDSSRSEDTSSTQEEMAGGDQADILMEALRGKRRRVEAGGPSAGDPLVLPTPAAGASPDPSRNSPAEVVMVAPLSEEVSPQTIVVATQGVPDTVEKTSDRAADLTRLSSSSVNFSDMSAEEWKRMTGEMAEFMRFLSSHVADAEPLCNVLDTMFRV</sequence>
<accession>A0AAN9HLH8</accession>
<reference evidence="2 3" key="1">
    <citation type="submission" date="2024-01" db="EMBL/GenBank/DDBJ databases">
        <title>The genomes of 5 underutilized Papilionoideae crops provide insights into root nodulation and disease resistanc.</title>
        <authorList>
            <person name="Yuan L."/>
        </authorList>
    </citation>
    <scope>NUCLEOTIDE SEQUENCE [LARGE SCALE GENOMIC DNA]</scope>
    <source>
        <strain evidence="2">ZHUSHIDOU_FW_LH</strain>
        <tissue evidence="2">Leaf</tissue>
    </source>
</reference>
<dbReference type="EMBL" id="JAYWIO010000008">
    <property type="protein sequence ID" value="KAK7243600.1"/>
    <property type="molecule type" value="Genomic_DNA"/>
</dbReference>
<feature type="region of interest" description="Disordered" evidence="1">
    <location>
        <begin position="259"/>
        <end position="283"/>
    </location>
</feature>
<feature type="region of interest" description="Disordered" evidence="1">
    <location>
        <begin position="296"/>
        <end position="326"/>
    </location>
</feature>
<gene>
    <name evidence="2" type="ORF">RIF29_38405</name>
</gene>
<evidence type="ECO:0000256" key="1">
    <source>
        <dbReference type="SAM" id="MobiDB-lite"/>
    </source>
</evidence>
<evidence type="ECO:0000313" key="2">
    <source>
        <dbReference type="EMBL" id="KAK7243600.1"/>
    </source>
</evidence>
<evidence type="ECO:0000313" key="3">
    <source>
        <dbReference type="Proteomes" id="UP001372338"/>
    </source>
</evidence>
<protein>
    <submittedName>
        <fullName evidence="2">Uncharacterized protein</fullName>
    </submittedName>
</protein>
<comment type="caution">
    <text evidence="2">The sequence shown here is derived from an EMBL/GenBank/DDBJ whole genome shotgun (WGS) entry which is preliminary data.</text>
</comment>
<name>A0AAN9HLH8_CROPI</name>
<organism evidence="2 3">
    <name type="scientific">Crotalaria pallida</name>
    <name type="common">Smooth rattlebox</name>
    <name type="synonym">Crotalaria striata</name>
    <dbReference type="NCBI Taxonomy" id="3830"/>
    <lineage>
        <taxon>Eukaryota</taxon>
        <taxon>Viridiplantae</taxon>
        <taxon>Streptophyta</taxon>
        <taxon>Embryophyta</taxon>
        <taxon>Tracheophyta</taxon>
        <taxon>Spermatophyta</taxon>
        <taxon>Magnoliopsida</taxon>
        <taxon>eudicotyledons</taxon>
        <taxon>Gunneridae</taxon>
        <taxon>Pentapetalae</taxon>
        <taxon>rosids</taxon>
        <taxon>fabids</taxon>
        <taxon>Fabales</taxon>
        <taxon>Fabaceae</taxon>
        <taxon>Papilionoideae</taxon>
        <taxon>50 kb inversion clade</taxon>
        <taxon>genistoids sensu lato</taxon>
        <taxon>core genistoids</taxon>
        <taxon>Crotalarieae</taxon>
        <taxon>Crotalaria</taxon>
    </lineage>
</organism>
<keyword evidence="3" id="KW-1185">Reference proteome</keyword>
<proteinExistence type="predicted"/>
<dbReference type="Proteomes" id="UP001372338">
    <property type="component" value="Unassembled WGS sequence"/>
</dbReference>
<dbReference type="AlphaFoldDB" id="A0AAN9HLH8"/>